<gene>
    <name evidence="1" type="ORF">D0962_04070</name>
</gene>
<dbReference type="EMBL" id="QZCE01000001">
    <property type="protein sequence ID" value="NEZ61958.1"/>
    <property type="molecule type" value="Genomic_DNA"/>
</dbReference>
<evidence type="ECO:0000313" key="2">
    <source>
        <dbReference type="Proteomes" id="UP000473574"/>
    </source>
</evidence>
<sequence length="433" mass="49428">MDFLRFFDACDPSRTLIISKPEDRQYYVDFAEVRGGKIIEAIERTIALKSFGGESSCQLFTGHIGCGKSTELRRLQADLEEQGFYVVYFESSQDLDLADVDVTDILLAIAHRISIRLENIGIKLRPSYFEKLFKEVSELLQTPIEFSEFEFSLPIGLGKLTALTKESPKTRGRLRQYLEPLTSSILEALNQDVLGKANQELKLQGKKGLVVLVDSLDRVDNRVNDAGRPQPEYLFIDRGEQLRKLNCHVVYTIPLSLTFSNDHQTMINRFGGGVLTKTLPMVPVRLRNGNTCMEGMNLLRQLIMARAFPDVSPQEYQSLISEVFDDTTTLDRLCNISGGHVRNLLGMLYTCLQEEDPPLKRTTLERVIREYADRLRMAITEDEWKLLHGVEESKKVSGEKGYQILLRSLFVFEYHDKDGGRWFDLNPLIKSKT</sequence>
<protein>
    <submittedName>
        <fullName evidence="1">ATP-binding protein</fullName>
    </submittedName>
</protein>
<comment type="caution">
    <text evidence="1">The sequence shown here is derived from an EMBL/GenBank/DDBJ whole genome shotgun (WGS) entry which is preliminary data.</text>
</comment>
<dbReference type="Proteomes" id="UP000473574">
    <property type="component" value="Unassembled WGS sequence"/>
</dbReference>
<reference evidence="1 2" key="1">
    <citation type="journal article" date="2020" name="Microb. Ecol.">
        <title>Ecogenomics of the Marine Benthic Filamentous Cyanobacterium Adonisia.</title>
        <authorList>
            <person name="Walter J.M."/>
            <person name="Coutinho F.H."/>
            <person name="Leomil L."/>
            <person name="Hargreaves P.I."/>
            <person name="Campeao M.E."/>
            <person name="Vieira V.V."/>
            <person name="Silva B.S."/>
            <person name="Fistarol G.O."/>
            <person name="Salomon P.S."/>
            <person name="Sawabe T."/>
            <person name="Mino S."/>
            <person name="Hosokawa M."/>
            <person name="Miyashita H."/>
            <person name="Maruyama F."/>
            <person name="van Verk M.C."/>
            <person name="Dutilh B.E."/>
            <person name="Thompson C.C."/>
            <person name="Thompson F.L."/>
        </authorList>
    </citation>
    <scope>NUCLEOTIDE SEQUENCE [LARGE SCALE GENOMIC DNA]</scope>
    <source>
        <strain evidence="1 2">CCMR0082</strain>
    </source>
</reference>
<dbReference type="SUPFAM" id="SSF52540">
    <property type="entry name" value="P-loop containing nucleoside triphosphate hydrolases"/>
    <property type="match status" value="2"/>
</dbReference>
<dbReference type="AlphaFoldDB" id="A0A6M0S0H0"/>
<evidence type="ECO:0000313" key="1">
    <source>
        <dbReference type="EMBL" id="NEZ61958.1"/>
    </source>
</evidence>
<dbReference type="Gene3D" id="3.40.50.300">
    <property type="entry name" value="P-loop containing nucleotide triphosphate hydrolases"/>
    <property type="match status" value="1"/>
</dbReference>
<dbReference type="InterPro" id="IPR027417">
    <property type="entry name" value="P-loop_NTPase"/>
</dbReference>
<name>A0A6M0S0H0_9CYAN</name>
<organism evidence="1 2">
    <name type="scientific">Adonisia turfae CCMR0082</name>
    <dbReference type="NCBI Taxonomy" id="2304604"/>
    <lineage>
        <taxon>Bacteria</taxon>
        <taxon>Bacillati</taxon>
        <taxon>Cyanobacteriota</taxon>
        <taxon>Adonisia</taxon>
        <taxon>Adonisia turfae</taxon>
    </lineage>
</organism>
<keyword evidence="1" id="KW-0067">ATP-binding</keyword>
<keyword evidence="1" id="KW-0547">Nucleotide-binding</keyword>
<dbReference type="GO" id="GO:0005524">
    <property type="term" value="F:ATP binding"/>
    <property type="evidence" value="ECO:0007669"/>
    <property type="project" value="UniProtKB-KW"/>
</dbReference>
<accession>A0A6M0S0H0</accession>
<dbReference type="RefSeq" id="WP_163660020.1">
    <property type="nucleotide sequence ID" value="NZ_QZCE01000001.1"/>
</dbReference>
<proteinExistence type="predicted"/>